<dbReference type="Proteomes" id="UP000435910">
    <property type="component" value="Unassembled WGS sequence"/>
</dbReference>
<evidence type="ECO:0000256" key="1">
    <source>
        <dbReference type="SAM" id="Phobius"/>
    </source>
</evidence>
<feature type="transmembrane region" description="Helical" evidence="1">
    <location>
        <begin position="12"/>
        <end position="31"/>
    </location>
</feature>
<dbReference type="EMBL" id="NILC01000010">
    <property type="protein sequence ID" value="TWL31736.1"/>
    <property type="molecule type" value="Genomic_DNA"/>
</dbReference>
<keyword evidence="1" id="KW-0472">Membrane</keyword>
<protein>
    <submittedName>
        <fullName evidence="2">Uncharacterized protein</fullName>
    </submittedName>
</protein>
<reference evidence="2 3" key="1">
    <citation type="submission" date="2019-06" db="EMBL/GenBank/DDBJ databases">
        <title>Genome sequence analysis of &gt;100 Bacillus licheniformis strains suggests intrinsic resistance to this species.</title>
        <authorList>
            <person name="Wels M."/>
            <person name="Siezen R.J."/>
            <person name="Johansen E."/>
            <person name="Stuer-Lauridsen B."/>
            <person name="Bjerre K."/>
            <person name="Nielsen B.K.K."/>
        </authorList>
    </citation>
    <scope>NUCLEOTIDE SEQUENCE [LARGE SCALE GENOMIC DNA]</scope>
    <source>
        <strain evidence="2 3">BAC-16736</strain>
    </source>
</reference>
<name>A0A8B5YGU8_BACLI</name>
<organism evidence="2 3">
    <name type="scientific">Bacillus licheniformis</name>
    <dbReference type="NCBI Taxonomy" id="1402"/>
    <lineage>
        <taxon>Bacteria</taxon>
        <taxon>Bacillati</taxon>
        <taxon>Bacillota</taxon>
        <taxon>Bacilli</taxon>
        <taxon>Bacillales</taxon>
        <taxon>Bacillaceae</taxon>
        <taxon>Bacillus</taxon>
    </lineage>
</organism>
<sequence length="134" mass="14972">MFERVMSLKRILHMTGIFLIAAAVILSGFIISDVAYDPFMEDSQSMLFFTIGTYLTTPFFCFIGGFILLGIGKLIDLQEKHNAIVAERLDIICQNGTAGEHAREENEAAQLTARTVETDSFTLPAAEDRKYWNG</sequence>
<keyword evidence="1" id="KW-0812">Transmembrane</keyword>
<evidence type="ECO:0000313" key="2">
    <source>
        <dbReference type="EMBL" id="TWL31736.1"/>
    </source>
</evidence>
<keyword evidence="1" id="KW-1133">Transmembrane helix</keyword>
<feature type="transmembrane region" description="Helical" evidence="1">
    <location>
        <begin position="51"/>
        <end position="71"/>
    </location>
</feature>
<evidence type="ECO:0000313" key="3">
    <source>
        <dbReference type="Proteomes" id="UP000435910"/>
    </source>
</evidence>
<comment type="caution">
    <text evidence="2">The sequence shown here is derived from an EMBL/GenBank/DDBJ whole genome shotgun (WGS) entry which is preliminary data.</text>
</comment>
<dbReference type="AlphaFoldDB" id="A0A8B5YGU8"/>
<accession>A0A8B5YGU8</accession>
<proteinExistence type="predicted"/>
<gene>
    <name evidence="2" type="ORF">CHCC16736_0904</name>
</gene>